<gene>
    <name evidence="2" type="ORF">CIPAW_10G092100</name>
    <name evidence="3" type="ORF">I3842_10G091300</name>
</gene>
<evidence type="ECO:0000313" key="4">
    <source>
        <dbReference type="Proteomes" id="UP000811609"/>
    </source>
</evidence>
<proteinExistence type="predicted"/>
<dbReference type="EMBL" id="CM031818">
    <property type="protein sequence ID" value="KAG6639332.1"/>
    <property type="molecule type" value="Genomic_DNA"/>
</dbReference>
<sequence>MGLGENFKFSCTFLFLFLLINTIFFPSPASSSSSSHEIQLKAPPSSKYQAVFYIKNTNALVLNKQDYPITKNRRKMIMRRSSQNMIKNVKTRPFEVMLPKGYVPPSGSSPCHNEYPDSAAIYCDLSASNP</sequence>
<reference evidence="2" key="1">
    <citation type="submission" date="2020-12" db="EMBL/GenBank/DDBJ databases">
        <title>WGS assembly of Carya illinoinensis cv. Pawnee.</title>
        <authorList>
            <person name="Platts A."/>
            <person name="Shu S."/>
            <person name="Wright S."/>
            <person name="Barry K."/>
            <person name="Edger P."/>
            <person name="Pires J.C."/>
            <person name="Schmutz J."/>
        </authorList>
    </citation>
    <scope>NUCLEOTIDE SEQUENCE</scope>
    <source>
        <tissue evidence="2">Leaf</tissue>
    </source>
</reference>
<evidence type="ECO:0000313" key="2">
    <source>
        <dbReference type="EMBL" id="KAG6639332.1"/>
    </source>
</evidence>
<accession>A0A8T1PDU6</accession>
<evidence type="ECO:0000313" key="3">
    <source>
        <dbReference type="EMBL" id="KAG6692014.1"/>
    </source>
</evidence>
<organism evidence="2 4">
    <name type="scientific">Carya illinoinensis</name>
    <name type="common">Pecan</name>
    <dbReference type="NCBI Taxonomy" id="32201"/>
    <lineage>
        <taxon>Eukaryota</taxon>
        <taxon>Viridiplantae</taxon>
        <taxon>Streptophyta</taxon>
        <taxon>Embryophyta</taxon>
        <taxon>Tracheophyta</taxon>
        <taxon>Spermatophyta</taxon>
        <taxon>Magnoliopsida</taxon>
        <taxon>eudicotyledons</taxon>
        <taxon>Gunneridae</taxon>
        <taxon>Pentapetalae</taxon>
        <taxon>rosids</taxon>
        <taxon>fabids</taxon>
        <taxon>Fagales</taxon>
        <taxon>Juglandaceae</taxon>
        <taxon>Carya</taxon>
    </lineage>
</organism>
<evidence type="ECO:0000256" key="1">
    <source>
        <dbReference type="SAM" id="SignalP"/>
    </source>
</evidence>
<keyword evidence="4" id="KW-1185">Reference proteome</keyword>
<dbReference type="AlphaFoldDB" id="A0A8T1PDU6"/>
<protein>
    <submittedName>
        <fullName evidence="2">Uncharacterized protein</fullName>
    </submittedName>
</protein>
<comment type="caution">
    <text evidence="2">The sequence shown here is derived from an EMBL/GenBank/DDBJ whole genome shotgun (WGS) entry which is preliminary data.</text>
</comment>
<dbReference type="Proteomes" id="UP000811609">
    <property type="component" value="Chromosome 10"/>
</dbReference>
<dbReference type="EMBL" id="CM031834">
    <property type="protein sequence ID" value="KAG6692014.1"/>
    <property type="molecule type" value="Genomic_DNA"/>
</dbReference>
<name>A0A8T1PDU6_CARIL</name>
<feature type="signal peptide" evidence="1">
    <location>
        <begin position="1"/>
        <end position="31"/>
    </location>
</feature>
<feature type="chain" id="PRO_5035915993" evidence="1">
    <location>
        <begin position="32"/>
        <end position="130"/>
    </location>
</feature>
<reference evidence="3" key="2">
    <citation type="submission" date="2021-01" db="EMBL/GenBank/DDBJ databases">
        <authorList>
            <person name="Lovell J.T."/>
            <person name="Bentley N."/>
            <person name="Bhattarai G."/>
            <person name="Jenkins J.W."/>
            <person name="Sreedasyam A."/>
            <person name="Alarcon Y."/>
            <person name="Bock C."/>
            <person name="Boston L."/>
            <person name="Carlson J."/>
            <person name="Cervantes K."/>
            <person name="Clermont K."/>
            <person name="Krom N."/>
            <person name="Kubenka K."/>
            <person name="Mamidi S."/>
            <person name="Mattison C."/>
            <person name="Monteros M."/>
            <person name="Pisani C."/>
            <person name="Plott C."/>
            <person name="Rajasekar S."/>
            <person name="Rhein H.S."/>
            <person name="Rohla C."/>
            <person name="Song M."/>
            <person name="Hilaire R.S."/>
            <person name="Shu S."/>
            <person name="Wells L."/>
            <person name="Wang X."/>
            <person name="Webber J."/>
            <person name="Heerema R.J."/>
            <person name="Klein P."/>
            <person name="Conner P."/>
            <person name="Grauke L."/>
            <person name="Grimwood J."/>
            <person name="Schmutz J."/>
            <person name="Randall J.J."/>
        </authorList>
    </citation>
    <scope>NUCLEOTIDE SEQUENCE</scope>
    <source>
        <tissue evidence="3">Leaf</tissue>
    </source>
</reference>
<keyword evidence="1" id="KW-0732">Signal</keyword>
<dbReference type="Proteomes" id="UP000811246">
    <property type="component" value="Chromosome 10"/>
</dbReference>